<evidence type="ECO:0000256" key="5">
    <source>
        <dbReference type="ARBA" id="ARBA00023163"/>
    </source>
</evidence>
<dbReference type="InterPro" id="IPR001789">
    <property type="entry name" value="Sig_transdc_resp-reg_receiver"/>
</dbReference>
<name>A0ABX0J723_9BACL</name>
<evidence type="ECO:0000256" key="4">
    <source>
        <dbReference type="ARBA" id="ARBA00023125"/>
    </source>
</evidence>
<evidence type="ECO:0000313" key="9">
    <source>
        <dbReference type="Proteomes" id="UP001165962"/>
    </source>
</evidence>
<proteinExistence type="predicted"/>
<evidence type="ECO:0000256" key="2">
    <source>
        <dbReference type="ARBA" id="ARBA00023012"/>
    </source>
</evidence>
<evidence type="ECO:0000313" key="8">
    <source>
        <dbReference type="EMBL" id="NHN31937.1"/>
    </source>
</evidence>
<dbReference type="PANTHER" id="PTHR48111">
    <property type="entry name" value="REGULATOR OF RPOS"/>
    <property type="match status" value="1"/>
</dbReference>
<evidence type="ECO:0000256" key="6">
    <source>
        <dbReference type="PROSITE-ProRule" id="PRU00169"/>
    </source>
</evidence>
<keyword evidence="9" id="KW-1185">Reference proteome</keyword>
<sequence>MHVTNTVQSDLSQYLLQQVNETLQASTQKQCGLILAHISQASPIELQDLETRLSMEKDQLAILTSYGPSESLLAIILPDQPLGYTHFLSLSTKDFLMDAGLLTGKITTASFPESAQPTREAITEMVTMTAEQAVESEDIQVFHPSADPQATPSIVLIDQNTDMLDFLSARLGHQGYDVRPAQDGIEGLDLINETPPDLVITELNLPALDGYQLIHRIRQSHILKNLCKIMVLTDMGLEQEFTKCFDLGVSDVLTKPFSPIELEARIRRLLVLA</sequence>
<comment type="caution">
    <text evidence="8">The sequence shown here is derived from an EMBL/GenBank/DDBJ whole genome shotgun (WGS) entry which is preliminary data.</text>
</comment>
<evidence type="ECO:0000259" key="7">
    <source>
        <dbReference type="PROSITE" id="PS50110"/>
    </source>
</evidence>
<dbReference type="RefSeq" id="WP_166152212.1">
    <property type="nucleotide sequence ID" value="NZ_JAAOIW010000006.1"/>
</dbReference>
<feature type="domain" description="Response regulatory" evidence="7">
    <location>
        <begin position="153"/>
        <end position="270"/>
    </location>
</feature>
<keyword evidence="4" id="KW-0238">DNA-binding</keyword>
<evidence type="ECO:0000256" key="1">
    <source>
        <dbReference type="ARBA" id="ARBA00022553"/>
    </source>
</evidence>
<reference evidence="8" key="1">
    <citation type="submission" date="2020-03" db="EMBL/GenBank/DDBJ databases">
        <title>Draft sequencing of Paenibacilllus sp. S3N08.</title>
        <authorList>
            <person name="Kim D.-U."/>
        </authorList>
    </citation>
    <scope>NUCLEOTIDE SEQUENCE</scope>
    <source>
        <strain evidence="8">S3N08</strain>
    </source>
</reference>
<dbReference type="Pfam" id="PF00072">
    <property type="entry name" value="Response_reg"/>
    <property type="match status" value="1"/>
</dbReference>
<gene>
    <name evidence="8" type="ORF">G9U52_19040</name>
</gene>
<accession>A0ABX0J723</accession>
<organism evidence="8 9">
    <name type="scientific">Paenibacillus agricola</name>
    <dbReference type="NCBI Taxonomy" id="2716264"/>
    <lineage>
        <taxon>Bacteria</taxon>
        <taxon>Bacillati</taxon>
        <taxon>Bacillota</taxon>
        <taxon>Bacilli</taxon>
        <taxon>Bacillales</taxon>
        <taxon>Paenibacillaceae</taxon>
        <taxon>Paenibacillus</taxon>
    </lineage>
</organism>
<keyword evidence="1" id="KW-0597">Phosphoprotein</keyword>
<dbReference type="InterPro" id="IPR039420">
    <property type="entry name" value="WalR-like"/>
</dbReference>
<dbReference type="PROSITE" id="PS50110">
    <property type="entry name" value="RESPONSE_REGULATORY"/>
    <property type="match status" value="1"/>
</dbReference>
<comment type="caution">
    <text evidence="6">Lacks conserved residue(s) required for the propagation of feature annotation.</text>
</comment>
<dbReference type="InterPro" id="IPR011006">
    <property type="entry name" value="CheY-like_superfamily"/>
</dbReference>
<keyword evidence="3" id="KW-0805">Transcription regulation</keyword>
<dbReference type="EMBL" id="JAAOIW010000006">
    <property type="protein sequence ID" value="NHN31937.1"/>
    <property type="molecule type" value="Genomic_DNA"/>
</dbReference>
<dbReference type="PANTHER" id="PTHR48111:SF1">
    <property type="entry name" value="TWO-COMPONENT RESPONSE REGULATOR ORR33"/>
    <property type="match status" value="1"/>
</dbReference>
<dbReference type="SMART" id="SM00448">
    <property type="entry name" value="REC"/>
    <property type="match status" value="1"/>
</dbReference>
<dbReference type="SUPFAM" id="SSF52172">
    <property type="entry name" value="CheY-like"/>
    <property type="match status" value="1"/>
</dbReference>
<keyword evidence="2" id="KW-0902">Two-component regulatory system</keyword>
<protein>
    <submittedName>
        <fullName evidence="8">Response regulator transcription factor</fullName>
    </submittedName>
</protein>
<keyword evidence="5" id="KW-0804">Transcription</keyword>
<dbReference type="Proteomes" id="UP001165962">
    <property type="component" value="Unassembled WGS sequence"/>
</dbReference>
<dbReference type="Gene3D" id="3.40.50.2300">
    <property type="match status" value="1"/>
</dbReference>
<evidence type="ECO:0000256" key="3">
    <source>
        <dbReference type="ARBA" id="ARBA00023015"/>
    </source>
</evidence>